<dbReference type="AlphaFoldDB" id="A0ABD2Q8A6"/>
<gene>
    <name evidence="1" type="ORF">Ciccas_006388</name>
</gene>
<dbReference type="EMBL" id="JBJKFK010000857">
    <property type="protein sequence ID" value="KAL3314981.1"/>
    <property type="molecule type" value="Genomic_DNA"/>
</dbReference>
<evidence type="ECO:0000313" key="2">
    <source>
        <dbReference type="Proteomes" id="UP001626550"/>
    </source>
</evidence>
<comment type="caution">
    <text evidence="1">The sequence shown here is derived from an EMBL/GenBank/DDBJ whole genome shotgun (WGS) entry which is preliminary data.</text>
</comment>
<proteinExistence type="predicted"/>
<name>A0ABD2Q8A6_9PLAT</name>
<evidence type="ECO:0000313" key="1">
    <source>
        <dbReference type="EMBL" id="KAL3314981.1"/>
    </source>
</evidence>
<reference evidence="1 2" key="1">
    <citation type="submission" date="2024-11" db="EMBL/GenBank/DDBJ databases">
        <title>Adaptive evolution of stress response genes in parasites aligns with host niche diversity.</title>
        <authorList>
            <person name="Hahn C."/>
            <person name="Resl P."/>
        </authorList>
    </citation>
    <scope>NUCLEOTIDE SEQUENCE [LARGE SCALE GENOMIC DNA]</scope>
    <source>
        <strain evidence="1">EGGRZ-B1_66</strain>
        <tissue evidence="1">Body</tissue>
    </source>
</reference>
<keyword evidence="2" id="KW-1185">Reference proteome</keyword>
<sequence>MTSSRLEINSKWYMDSDVIECLVTQDLDSLGENMRFKSTSSSSVQLLVRFSPEFQVDRTKFRIVDGQAISQLVVIEDGLLTQKEDIVTPAYHDDHL</sequence>
<accession>A0ABD2Q8A6</accession>
<dbReference type="Proteomes" id="UP001626550">
    <property type="component" value="Unassembled WGS sequence"/>
</dbReference>
<organism evidence="1 2">
    <name type="scientific">Cichlidogyrus casuarinus</name>
    <dbReference type="NCBI Taxonomy" id="1844966"/>
    <lineage>
        <taxon>Eukaryota</taxon>
        <taxon>Metazoa</taxon>
        <taxon>Spiralia</taxon>
        <taxon>Lophotrochozoa</taxon>
        <taxon>Platyhelminthes</taxon>
        <taxon>Monogenea</taxon>
        <taxon>Monopisthocotylea</taxon>
        <taxon>Dactylogyridea</taxon>
        <taxon>Ancyrocephalidae</taxon>
        <taxon>Cichlidogyrus</taxon>
    </lineage>
</organism>
<protein>
    <submittedName>
        <fullName evidence="1">Uncharacterized protein</fullName>
    </submittedName>
</protein>